<evidence type="ECO:0000313" key="2">
    <source>
        <dbReference type="EMBL" id="GFO21108.1"/>
    </source>
</evidence>
<sequence>MRIVHQSQIPKKREEEVRETDQSSKSSVMPKALREDEGVKSSANTGDFRHLLWGSEIYTIDTVLSLPLEDTTRYIKYTTVGSRRTEGTTGAKDRRGAGGIRRTVGTKELAEQEERGEQ</sequence>
<feature type="region of interest" description="Disordered" evidence="1">
    <location>
        <begin position="1"/>
        <end position="45"/>
    </location>
</feature>
<name>A0AAV4BPS1_9GAST</name>
<dbReference type="Proteomes" id="UP000735302">
    <property type="component" value="Unassembled WGS sequence"/>
</dbReference>
<dbReference type="AlphaFoldDB" id="A0AAV4BPS1"/>
<evidence type="ECO:0000256" key="1">
    <source>
        <dbReference type="SAM" id="MobiDB-lite"/>
    </source>
</evidence>
<protein>
    <submittedName>
        <fullName evidence="2">Uncharacterized protein</fullName>
    </submittedName>
</protein>
<feature type="compositionally biased region" description="Basic and acidic residues" evidence="1">
    <location>
        <begin position="108"/>
        <end position="118"/>
    </location>
</feature>
<evidence type="ECO:0000313" key="3">
    <source>
        <dbReference type="Proteomes" id="UP000735302"/>
    </source>
</evidence>
<feature type="compositionally biased region" description="Basic and acidic residues" evidence="1">
    <location>
        <begin position="11"/>
        <end position="22"/>
    </location>
</feature>
<proteinExistence type="predicted"/>
<dbReference type="EMBL" id="BLXT01005251">
    <property type="protein sequence ID" value="GFO21108.1"/>
    <property type="molecule type" value="Genomic_DNA"/>
</dbReference>
<comment type="caution">
    <text evidence="2">The sequence shown here is derived from an EMBL/GenBank/DDBJ whole genome shotgun (WGS) entry which is preliminary data.</text>
</comment>
<feature type="region of interest" description="Disordered" evidence="1">
    <location>
        <begin position="82"/>
        <end position="118"/>
    </location>
</feature>
<feature type="compositionally biased region" description="Basic and acidic residues" evidence="1">
    <location>
        <begin position="83"/>
        <end position="96"/>
    </location>
</feature>
<organism evidence="2 3">
    <name type="scientific">Plakobranchus ocellatus</name>
    <dbReference type="NCBI Taxonomy" id="259542"/>
    <lineage>
        <taxon>Eukaryota</taxon>
        <taxon>Metazoa</taxon>
        <taxon>Spiralia</taxon>
        <taxon>Lophotrochozoa</taxon>
        <taxon>Mollusca</taxon>
        <taxon>Gastropoda</taxon>
        <taxon>Heterobranchia</taxon>
        <taxon>Euthyneura</taxon>
        <taxon>Panpulmonata</taxon>
        <taxon>Sacoglossa</taxon>
        <taxon>Placobranchoidea</taxon>
        <taxon>Plakobranchidae</taxon>
        <taxon>Plakobranchus</taxon>
    </lineage>
</organism>
<keyword evidence="3" id="KW-1185">Reference proteome</keyword>
<reference evidence="2 3" key="1">
    <citation type="journal article" date="2021" name="Elife">
        <title>Chloroplast acquisition without the gene transfer in kleptoplastic sea slugs, Plakobranchus ocellatus.</title>
        <authorList>
            <person name="Maeda T."/>
            <person name="Takahashi S."/>
            <person name="Yoshida T."/>
            <person name="Shimamura S."/>
            <person name="Takaki Y."/>
            <person name="Nagai Y."/>
            <person name="Toyoda A."/>
            <person name="Suzuki Y."/>
            <person name="Arimoto A."/>
            <person name="Ishii H."/>
            <person name="Satoh N."/>
            <person name="Nishiyama T."/>
            <person name="Hasebe M."/>
            <person name="Maruyama T."/>
            <person name="Minagawa J."/>
            <person name="Obokata J."/>
            <person name="Shigenobu S."/>
        </authorList>
    </citation>
    <scope>NUCLEOTIDE SEQUENCE [LARGE SCALE GENOMIC DNA]</scope>
</reference>
<accession>A0AAV4BPS1</accession>
<gene>
    <name evidence="2" type="ORF">PoB_004761300</name>
</gene>